<feature type="non-terminal residue" evidence="2">
    <location>
        <position position="199"/>
    </location>
</feature>
<evidence type="ECO:0000259" key="1">
    <source>
        <dbReference type="Pfam" id="PF14214"/>
    </source>
</evidence>
<name>A0A4Y7PRA0_9AGAM</name>
<evidence type="ECO:0000313" key="3">
    <source>
        <dbReference type="Proteomes" id="UP000294933"/>
    </source>
</evidence>
<feature type="domain" description="Helitron helicase-like" evidence="1">
    <location>
        <begin position="3"/>
        <end position="198"/>
    </location>
</feature>
<evidence type="ECO:0000313" key="2">
    <source>
        <dbReference type="EMBL" id="TDL17973.1"/>
    </source>
</evidence>
<dbReference type="OrthoDB" id="3254930at2759"/>
<dbReference type="InterPro" id="IPR025476">
    <property type="entry name" value="Helitron_helicase-like"/>
</dbReference>
<keyword evidence="3" id="KW-1185">Reference proteome</keyword>
<dbReference type="EMBL" id="ML170214">
    <property type="protein sequence ID" value="TDL17973.1"/>
    <property type="molecule type" value="Genomic_DNA"/>
</dbReference>
<dbReference type="Proteomes" id="UP000294933">
    <property type="component" value="Unassembled WGS sequence"/>
</dbReference>
<proteinExistence type="predicted"/>
<dbReference type="AlphaFoldDB" id="A0A4Y7PRA0"/>
<sequence length="199" mass="22720">HDKHFQKDPHFPLIAFNHEQIKNSSTGGFLLAQKNSFSNIANRLMSADRNILQNLSWRMANGEHVRPETEDEKACFQIINDLDCVASHVEGSTTSRKYMQNEIWSLMAYCGAPSWFITFAPADVRHPVCLYFADTQEKFTPDIVKSADDRFRLIASNPVAGARFFDFMVKLFIEHILSVGTNHRGLWGNTKAYYGTVEQ</sequence>
<protein>
    <recommendedName>
        <fullName evidence="1">Helitron helicase-like domain-containing protein</fullName>
    </recommendedName>
</protein>
<gene>
    <name evidence="2" type="ORF">BD410DRAFT_688569</name>
</gene>
<dbReference type="VEuPathDB" id="FungiDB:BD410DRAFT_688569"/>
<feature type="non-terminal residue" evidence="2">
    <location>
        <position position="1"/>
    </location>
</feature>
<dbReference type="Pfam" id="PF14214">
    <property type="entry name" value="Helitron_like_N"/>
    <property type="match status" value="1"/>
</dbReference>
<organism evidence="2 3">
    <name type="scientific">Rickenella mellea</name>
    <dbReference type="NCBI Taxonomy" id="50990"/>
    <lineage>
        <taxon>Eukaryota</taxon>
        <taxon>Fungi</taxon>
        <taxon>Dikarya</taxon>
        <taxon>Basidiomycota</taxon>
        <taxon>Agaricomycotina</taxon>
        <taxon>Agaricomycetes</taxon>
        <taxon>Hymenochaetales</taxon>
        <taxon>Rickenellaceae</taxon>
        <taxon>Rickenella</taxon>
    </lineage>
</organism>
<dbReference type="STRING" id="50990.A0A4Y7PRA0"/>
<reference evidence="2 3" key="1">
    <citation type="submission" date="2018-06" db="EMBL/GenBank/DDBJ databases">
        <title>A transcriptomic atlas of mushroom development highlights an independent origin of complex multicellularity.</title>
        <authorList>
            <consortium name="DOE Joint Genome Institute"/>
            <person name="Krizsan K."/>
            <person name="Almasi E."/>
            <person name="Merenyi Z."/>
            <person name="Sahu N."/>
            <person name="Viragh M."/>
            <person name="Koszo T."/>
            <person name="Mondo S."/>
            <person name="Kiss B."/>
            <person name="Balint B."/>
            <person name="Kues U."/>
            <person name="Barry K."/>
            <person name="Hegedus J.C."/>
            <person name="Henrissat B."/>
            <person name="Johnson J."/>
            <person name="Lipzen A."/>
            <person name="Ohm R."/>
            <person name="Nagy I."/>
            <person name="Pangilinan J."/>
            <person name="Yan J."/>
            <person name="Xiong Y."/>
            <person name="Grigoriev I.V."/>
            <person name="Hibbett D.S."/>
            <person name="Nagy L.G."/>
        </authorList>
    </citation>
    <scope>NUCLEOTIDE SEQUENCE [LARGE SCALE GENOMIC DNA]</scope>
    <source>
        <strain evidence="2 3">SZMC22713</strain>
    </source>
</reference>
<accession>A0A4Y7PRA0</accession>